<evidence type="ECO:0000256" key="1">
    <source>
        <dbReference type="ARBA" id="ARBA00009227"/>
    </source>
</evidence>
<feature type="region of interest" description="Disordered" evidence="6">
    <location>
        <begin position="1"/>
        <end position="20"/>
    </location>
</feature>
<keyword evidence="8" id="KW-1185">Reference proteome</keyword>
<dbReference type="eggNOG" id="COG0010">
    <property type="taxonomic scope" value="Bacteria"/>
</dbReference>
<keyword evidence="3 5" id="KW-0378">Hydrolase</keyword>
<evidence type="ECO:0000256" key="4">
    <source>
        <dbReference type="PIRSR" id="PIRSR036979-1"/>
    </source>
</evidence>
<feature type="binding site" evidence="4">
    <location>
        <position position="261"/>
    </location>
    <ligand>
        <name>Mn(2+)</name>
        <dbReference type="ChEBI" id="CHEBI:29035"/>
        <label>1</label>
    </ligand>
</feature>
<gene>
    <name evidence="7" type="primary">speB1</name>
    <name evidence="7" type="ordered locus">RHE_CH01568</name>
</gene>
<keyword evidence="4" id="KW-0464">Manganese</keyword>
<dbReference type="AlphaFoldDB" id="Q2K9W6"/>
<dbReference type="InterPro" id="IPR005925">
    <property type="entry name" value="Agmatinase-rel"/>
</dbReference>
<evidence type="ECO:0000256" key="6">
    <source>
        <dbReference type="SAM" id="MobiDB-lite"/>
    </source>
</evidence>
<dbReference type="GO" id="GO:0033389">
    <property type="term" value="P:putrescine biosynthetic process from arginine, via agmatine"/>
    <property type="evidence" value="ECO:0007669"/>
    <property type="project" value="TreeGrafter"/>
</dbReference>
<sequence>MASRYKVDIERDHASADREGAPLANKTIDHAFTATTLTSAASDPTFAGALSFMRRRFTKELAGVDVAVWGIPFDAATSNRPGTRFGPQAIRRASAIFDNDAQYPFNRDLFADMAVIDYGDCLLDYGNHQDTPGAIERQANAILDSGAFLLTLGGDHYVTWPLLKAHAAKHGPLALVQFDAHQDTWFDEERRIDHGSFVARAVREGIVDPDRSIQIGIRTHAPEDCGINILYGHQVEDMNAGDIASAIISHTRGAPAYLTFDIDCLDPAFAPGTGTPVAGGPSSAKILSVLQRLHQLDIRGADVVEVSPPYDHADVTAIAGATVAMYMLGLRAERRAIAVSQG</sequence>
<name>Q2K9W6_RHIEC</name>
<dbReference type="Pfam" id="PF00491">
    <property type="entry name" value="Arginase"/>
    <property type="match status" value="1"/>
</dbReference>
<dbReference type="GO" id="GO:0008783">
    <property type="term" value="F:agmatinase activity"/>
    <property type="evidence" value="ECO:0007669"/>
    <property type="project" value="UniProtKB-EC"/>
</dbReference>
<dbReference type="NCBIfam" id="TIGR01230">
    <property type="entry name" value="agmatinase"/>
    <property type="match status" value="1"/>
</dbReference>
<evidence type="ECO:0000313" key="7">
    <source>
        <dbReference type="EMBL" id="ABC90370.1"/>
    </source>
</evidence>
<accession>Q2K9W6</accession>
<dbReference type="HOGENOM" id="CLU_039478_0_0_5"/>
<comment type="cofactor">
    <cofactor evidence="4">
        <name>Mn(2+)</name>
        <dbReference type="ChEBI" id="CHEBI:29035"/>
    </cofactor>
    <text evidence="4">Binds 2 manganese ions per subunit.</text>
</comment>
<dbReference type="InterPro" id="IPR006035">
    <property type="entry name" value="Ureohydrolase"/>
</dbReference>
<feature type="binding site" evidence="4">
    <location>
        <position position="179"/>
    </location>
    <ligand>
        <name>Mn(2+)</name>
        <dbReference type="ChEBI" id="CHEBI:29035"/>
        <label>1</label>
    </ligand>
</feature>
<dbReference type="InterPro" id="IPR020855">
    <property type="entry name" value="Ureohydrolase_Mn_BS"/>
</dbReference>
<dbReference type="PIRSF" id="PIRSF036979">
    <property type="entry name" value="Arginase"/>
    <property type="match status" value="1"/>
</dbReference>
<dbReference type="Proteomes" id="UP000001936">
    <property type="component" value="Chromosome"/>
</dbReference>
<dbReference type="PROSITE" id="PS51409">
    <property type="entry name" value="ARGINASE_2"/>
    <property type="match status" value="1"/>
</dbReference>
<evidence type="ECO:0000256" key="2">
    <source>
        <dbReference type="ARBA" id="ARBA00022723"/>
    </source>
</evidence>
<feature type="binding site" evidence="4">
    <location>
        <position position="156"/>
    </location>
    <ligand>
        <name>Mn(2+)</name>
        <dbReference type="ChEBI" id="CHEBI:29035"/>
        <label>1</label>
    </ligand>
</feature>
<evidence type="ECO:0000313" key="8">
    <source>
        <dbReference type="Proteomes" id="UP000001936"/>
    </source>
</evidence>
<dbReference type="CDD" id="cd11592">
    <property type="entry name" value="Agmatinase_PAH"/>
    <property type="match status" value="1"/>
</dbReference>
<protein>
    <submittedName>
        <fullName evidence="7">Agmatinase protein</fullName>
        <ecNumber evidence="7">3.5.3.11</ecNumber>
    </submittedName>
</protein>
<keyword evidence="2 4" id="KW-0479">Metal-binding</keyword>
<comment type="similarity">
    <text evidence="1">Belongs to the arginase family. Agmatinase subfamily.</text>
</comment>
<dbReference type="InterPro" id="IPR023696">
    <property type="entry name" value="Ureohydrolase_dom_sf"/>
</dbReference>
<dbReference type="GO" id="GO:0046872">
    <property type="term" value="F:metal ion binding"/>
    <property type="evidence" value="ECO:0007669"/>
    <property type="project" value="UniProtKB-KW"/>
</dbReference>
<dbReference type="NCBIfam" id="NF002564">
    <property type="entry name" value="PRK02190.1"/>
    <property type="match status" value="1"/>
</dbReference>
<dbReference type="PANTHER" id="PTHR11358">
    <property type="entry name" value="ARGINASE/AGMATINASE"/>
    <property type="match status" value="1"/>
</dbReference>
<organism evidence="7 8">
    <name type="scientific">Rhizobium etli (strain ATCC 51251 / DSM 11541 / JCM 21823 / NBRC 15573 / CFN 42)</name>
    <dbReference type="NCBI Taxonomy" id="347834"/>
    <lineage>
        <taxon>Bacteria</taxon>
        <taxon>Pseudomonadati</taxon>
        <taxon>Pseudomonadota</taxon>
        <taxon>Alphaproteobacteria</taxon>
        <taxon>Hyphomicrobiales</taxon>
        <taxon>Rhizobiaceae</taxon>
        <taxon>Rhizobium/Agrobacterium group</taxon>
        <taxon>Rhizobium</taxon>
    </lineage>
</organism>
<dbReference type="PROSITE" id="PS01053">
    <property type="entry name" value="ARGINASE_1"/>
    <property type="match status" value="1"/>
</dbReference>
<feature type="binding site" evidence="4">
    <location>
        <position position="263"/>
    </location>
    <ligand>
        <name>Mn(2+)</name>
        <dbReference type="ChEBI" id="CHEBI:29035"/>
        <label>1</label>
    </ligand>
</feature>
<evidence type="ECO:0000256" key="5">
    <source>
        <dbReference type="RuleBase" id="RU003684"/>
    </source>
</evidence>
<dbReference type="SUPFAM" id="SSF52768">
    <property type="entry name" value="Arginase/deacetylase"/>
    <property type="match status" value="1"/>
</dbReference>
<dbReference type="EC" id="3.5.3.11" evidence="7"/>
<dbReference type="Gene3D" id="3.40.800.10">
    <property type="entry name" value="Ureohydrolase domain"/>
    <property type="match status" value="1"/>
</dbReference>
<feature type="binding site" evidence="4">
    <location>
        <position position="183"/>
    </location>
    <ligand>
        <name>Mn(2+)</name>
        <dbReference type="ChEBI" id="CHEBI:29035"/>
        <label>1</label>
    </ligand>
</feature>
<dbReference type="PANTHER" id="PTHR11358:SF26">
    <property type="entry name" value="GUANIDINO ACID HYDROLASE, MITOCHONDRIAL"/>
    <property type="match status" value="1"/>
</dbReference>
<evidence type="ECO:0000256" key="3">
    <source>
        <dbReference type="ARBA" id="ARBA00022801"/>
    </source>
</evidence>
<reference evidence="7 8" key="1">
    <citation type="journal article" date="2006" name="Proc. Natl. Acad. Sci. U.S.A.">
        <title>The partitioned Rhizobium etli genome: genetic and metabolic redundancy in seven interacting replicons.</title>
        <authorList>
            <person name="Gonzalez V."/>
            <person name="Santamaria R.I."/>
            <person name="Bustos P."/>
            <person name="Hernandez-Gonzalez I."/>
            <person name="Medrano-Soto A."/>
            <person name="Moreno-Hagelsieb G."/>
            <person name="Janga S.C."/>
            <person name="Ramirez M.A."/>
            <person name="Jimenez-Jacinto V."/>
            <person name="Collado-Vides J."/>
            <person name="Davila G."/>
        </authorList>
    </citation>
    <scope>NUCLEOTIDE SEQUENCE [LARGE SCALE GENOMIC DNA]</scope>
    <source>
        <strain evidence="8">ATCC 51251 / DSM 11541 / JCM 21823 / NBRC 15573 / CFN 42</strain>
    </source>
</reference>
<dbReference type="EMBL" id="CP000133">
    <property type="protein sequence ID" value="ABC90370.1"/>
    <property type="molecule type" value="Genomic_DNA"/>
</dbReference>
<feature type="binding site" evidence="4">
    <location>
        <position position="181"/>
    </location>
    <ligand>
        <name>Mn(2+)</name>
        <dbReference type="ChEBI" id="CHEBI:29035"/>
        <label>1</label>
    </ligand>
</feature>
<proteinExistence type="inferred from homology"/>
<dbReference type="KEGG" id="ret:RHE_CH01568"/>